<evidence type="ECO:0000313" key="2">
    <source>
        <dbReference type="EMBL" id="OCF55759.1"/>
    </source>
</evidence>
<sequence length="96" mass="10214">MSFRTSLLRGSLPLRGRPSASLISNTARPFTSATGQSARTLRALPSAYTNNVILSRRNLNTSQIVNLEASKALGDGGMEEPPHSGINVDKPTSMDS</sequence>
<protein>
    <submittedName>
        <fullName evidence="2">Uncharacterized protein</fullName>
    </submittedName>
</protein>
<feature type="region of interest" description="Disordered" evidence="1">
    <location>
        <begin position="1"/>
        <end position="20"/>
    </location>
</feature>
<feature type="region of interest" description="Disordered" evidence="1">
    <location>
        <begin position="72"/>
        <end position="96"/>
    </location>
</feature>
<keyword evidence="3" id="KW-1185">Reference proteome</keyword>
<accession>A0A1B9IJA1</accession>
<reference evidence="3" key="2">
    <citation type="submission" date="2013-12" db="EMBL/GenBank/DDBJ databases">
        <title>Evolution of pathogenesis and genome organization in the Tremellales.</title>
        <authorList>
            <person name="Cuomo C."/>
            <person name="Litvintseva A."/>
            <person name="Heitman J."/>
            <person name="Chen Y."/>
            <person name="Sun S."/>
            <person name="Springer D."/>
            <person name="Dromer F."/>
            <person name="Young S."/>
            <person name="Zeng Q."/>
            <person name="Chapman S."/>
            <person name="Gujja S."/>
            <person name="Saif S."/>
            <person name="Birren B."/>
        </authorList>
    </citation>
    <scope>NUCLEOTIDE SEQUENCE [LARGE SCALE GENOMIC DNA]</scope>
    <source>
        <strain evidence="3">CBS 10435</strain>
    </source>
</reference>
<proteinExistence type="predicted"/>
<dbReference type="Proteomes" id="UP000092583">
    <property type="component" value="Unassembled WGS sequence"/>
</dbReference>
<evidence type="ECO:0000313" key="3">
    <source>
        <dbReference type="Proteomes" id="UP000092583"/>
    </source>
</evidence>
<gene>
    <name evidence="2" type="ORF">L486_06510</name>
</gene>
<organism evidence="2 3">
    <name type="scientific">Kwoniella mangroviensis CBS 10435</name>
    <dbReference type="NCBI Taxonomy" id="1331196"/>
    <lineage>
        <taxon>Eukaryota</taxon>
        <taxon>Fungi</taxon>
        <taxon>Dikarya</taxon>
        <taxon>Basidiomycota</taxon>
        <taxon>Agaricomycotina</taxon>
        <taxon>Tremellomycetes</taxon>
        <taxon>Tremellales</taxon>
        <taxon>Cryptococcaceae</taxon>
        <taxon>Kwoniella</taxon>
    </lineage>
</organism>
<reference evidence="2 3" key="1">
    <citation type="submission" date="2013-07" db="EMBL/GenBank/DDBJ databases">
        <title>The Genome Sequence of Kwoniella mangroviensis CBS10435.</title>
        <authorList>
            <consortium name="The Broad Institute Genome Sequencing Platform"/>
            <person name="Cuomo C."/>
            <person name="Litvintseva A."/>
            <person name="Chen Y."/>
            <person name="Heitman J."/>
            <person name="Sun S."/>
            <person name="Springer D."/>
            <person name="Dromer F."/>
            <person name="Young S.K."/>
            <person name="Zeng Q."/>
            <person name="Gargeya S."/>
            <person name="Fitzgerald M."/>
            <person name="Abouelleil A."/>
            <person name="Alvarado L."/>
            <person name="Berlin A.M."/>
            <person name="Chapman S.B."/>
            <person name="Dewar J."/>
            <person name="Goldberg J."/>
            <person name="Griggs A."/>
            <person name="Gujja S."/>
            <person name="Hansen M."/>
            <person name="Howarth C."/>
            <person name="Imamovic A."/>
            <person name="Larimer J."/>
            <person name="McCowan C."/>
            <person name="Murphy C."/>
            <person name="Pearson M."/>
            <person name="Priest M."/>
            <person name="Roberts A."/>
            <person name="Saif S."/>
            <person name="Shea T."/>
            <person name="Sykes S."/>
            <person name="Wortman J."/>
            <person name="Nusbaum C."/>
            <person name="Birren B."/>
        </authorList>
    </citation>
    <scope>NUCLEOTIDE SEQUENCE [LARGE SCALE GENOMIC DNA]</scope>
    <source>
        <strain evidence="2 3">CBS 10435</strain>
    </source>
</reference>
<name>A0A1B9IJA1_9TREE</name>
<dbReference type="AlphaFoldDB" id="A0A1B9IJA1"/>
<dbReference type="EMBL" id="KI669465">
    <property type="protein sequence ID" value="OCF55759.1"/>
    <property type="molecule type" value="Genomic_DNA"/>
</dbReference>
<dbReference type="STRING" id="1331196.A0A1B9IJA1"/>
<evidence type="ECO:0000256" key="1">
    <source>
        <dbReference type="SAM" id="MobiDB-lite"/>
    </source>
</evidence>
<dbReference type="OrthoDB" id="2560734at2759"/>
<feature type="compositionally biased region" description="Low complexity" evidence="1">
    <location>
        <begin position="1"/>
        <end position="19"/>
    </location>
</feature>